<dbReference type="EMBL" id="LR590463">
    <property type="protein sequence ID" value="VTP66959.1"/>
    <property type="molecule type" value="Genomic_DNA"/>
</dbReference>
<organism evidence="9 10">
    <name type="scientific">Serratia rubidaea</name>
    <name type="common">Serratia marinorubra</name>
    <dbReference type="NCBI Taxonomy" id="61652"/>
    <lineage>
        <taxon>Bacteria</taxon>
        <taxon>Pseudomonadati</taxon>
        <taxon>Pseudomonadota</taxon>
        <taxon>Gammaproteobacteria</taxon>
        <taxon>Enterobacterales</taxon>
        <taxon>Yersiniaceae</taxon>
        <taxon>Serratia</taxon>
    </lineage>
</organism>
<evidence type="ECO:0000259" key="7">
    <source>
        <dbReference type="Pfam" id="PF02770"/>
    </source>
</evidence>
<dbReference type="Gene3D" id="2.40.110.10">
    <property type="entry name" value="Butyryl-CoA Dehydrogenase, subunit A, domain 2"/>
    <property type="match status" value="1"/>
</dbReference>
<evidence type="ECO:0000256" key="4">
    <source>
        <dbReference type="ARBA" id="ARBA00022827"/>
    </source>
</evidence>
<dbReference type="InterPro" id="IPR046373">
    <property type="entry name" value="Acyl-CoA_Oxase/DH_mid-dom_sf"/>
</dbReference>
<evidence type="ECO:0000313" key="10">
    <source>
        <dbReference type="Proteomes" id="UP000307968"/>
    </source>
</evidence>
<dbReference type="InterPro" id="IPR009075">
    <property type="entry name" value="AcylCo_DH/oxidase_C"/>
</dbReference>
<feature type="domain" description="Acyl-CoA dehydrogenase/oxidase C-terminal" evidence="6">
    <location>
        <begin position="244"/>
        <end position="367"/>
    </location>
</feature>
<comment type="cofactor">
    <cofactor evidence="1 5">
        <name>FAD</name>
        <dbReference type="ChEBI" id="CHEBI:57692"/>
    </cofactor>
</comment>
<dbReference type="InterPro" id="IPR037069">
    <property type="entry name" value="AcylCoA_DH/ox_N_sf"/>
</dbReference>
<evidence type="ECO:0000259" key="6">
    <source>
        <dbReference type="Pfam" id="PF00441"/>
    </source>
</evidence>
<keyword evidence="4 5" id="KW-0274">FAD</keyword>
<feature type="domain" description="Acyl-CoA oxidase/dehydrogenase middle" evidence="7">
    <location>
        <begin position="130"/>
        <end position="220"/>
    </location>
</feature>
<reference evidence="9 10" key="1">
    <citation type="submission" date="2019-05" db="EMBL/GenBank/DDBJ databases">
        <authorList>
            <consortium name="Pathogen Informatics"/>
        </authorList>
    </citation>
    <scope>NUCLEOTIDE SEQUENCE [LARGE SCALE GENOMIC DNA]</scope>
    <source>
        <strain evidence="9 10">NCTC12971</strain>
    </source>
</reference>
<dbReference type="Gene3D" id="1.20.140.10">
    <property type="entry name" value="Butyryl-CoA Dehydrogenase, subunit A, domain 3"/>
    <property type="match status" value="1"/>
</dbReference>
<dbReference type="AlphaFoldDB" id="A0A4U9HWK3"/>
<evidence type="ECO:0000256" key="5">
    <source>
        <dbReference type="RuleBase" id="RU362125"/>
    </source>
</evidence>
<protein>
    <submittedName>
        <fullName evidence="9">Acyl-CoA dehydrogenase, short-chain specific</fullName>
        <ecNumber evidence="9">1.3.8.1</ecNumber>
    </submittedName>
</protein>
<evidence type="ECO:0000256" key="1">
    <source>
        <dbReference type="ARBA" id="ARBA00001974"/>
    </source>
</evidence>
<proteinExistence type="inferred from homology"/>
<feature type="domain" description="Acyl-CoA dehydrogenase/oxidase N-terminal" evidence="8">
    <location>
        <begin position="23"/>
        <end position="91"/>
    </location>
</feature>
<dbReference type="GeneID" id="61762717"/>
<dbReference type="PANTHER" id="PTHR43831:SF1">
    <property type="entry name" value="ISOBUTYRYL-COA DEHYDROGENASE, MITOCHONDRIAL"/>
    <property type="match status" value="1"/>
</dbReference>
<dbReference type="Proteomes" id="UP000307968">
    <property type="component" value="Chromosome"/>
</dbReference>
<accession>A0A4U9HWK3</accession>
<dbReference type="SUPFAM" id="SSF56645">
    <property type="entry name" value="Acyl-CoA dehydrogenase NM domain-like"/>
    <property type="match status" value="1"/>
</dbReference>
<dbReference type="PANTHER" id="PTHR43831">
    <property type="entry name" value="ISOBUTYRYL-COA DEHYDROGENASE"/>
    <property type="match status" value="1"/>
</dbReference>
<dbReference type="SUPFAM" id="SSF47203">
    <property type="entry name" value="Acyl-CoA dehydrogenase C-terminal domain-like"/>
    <property type="match status" value="1"/>
</dbReference>
<dbReference type="RefSeq" id="WP_054305848.1">
    <property type="nucleotide sequence ID" value="NZ_CAMIPJ010000008.1"/>
</dbReference>
<dbReference type="GO" id="GO:0016937">
    <property type="term" value="F:short-chain fatty acyl-CoA dehydrogenase activity"/>
    <property type="evidence" value="ECO:0007669"/>
    <property type="project" value="UniProtKB-EC"/>
</dbReference>
<keyword evidence="3 5" id="KW-0285">Flavoprotein</keyword>
<gene>
    <name evidence="9" type="ORF">NCTC12971_04866</name>
</gene>
<dbReference type="Pfam" id="PF02771">
    <property type="entry name" value="Acyl-CoA_dh_N"/>
    <property type="match status" value="1"/>
</dbReference>
<sequence length="405" mass="43289">MPSLRSTPSLGQQHIHPPLEQIRAQLAQQAAELDRSGAFPHANLAWLHQHGLLGLACAPDYGGAGASLAVLQQVVSAIAQGEPSTALIVCMQYLHHLRLAADTDWPEPLRSAVSHSAVRHGALLNSLRVEPELGSPTRGGLPHTVATRTPTGWRLNGHKLYTTGIEGLSWLAVWARSDDATPLVGTWLVPRSSAGITLTPSWNHLGMRATGSHEVVLQNVEVPLSHAVSVYPAGQPPAPNTARIQTAANAHTALLAAIYDGIAQTARRWLLGWLQQRVPASLGVPLATLPRVQENVGQIDEMLLVNQSLLRQAAAQAFTTEQANLAKITITENAVNAVGKALALTGNHGLTRHNPLERHYRNVLCGRVHTPQNDSAWVNAGKAALTGVAQGTDFTPKDKDHYVAS</sequence>
<dbReference type="InterPro" id="IPR036250">
    <property type="entry name" value="AcylCo_DH-like_C"/>
</dbReference>
<dbReference type="InterPro" id="IPR052547">
    <property type="entry name" value="Mito_Isobutyryl-CoADH"/>
</dbReference>
<dbReference type="InterPro" id="IPR013786">
    <property type="entry name" value="AcylCoA_DH/ox_N"/>
</dbReference>
<evidence type="ECO:0000259" key="8">
    <source>
        <dbReference type="Pfam" id="PF02771"/>
    </source>
</evidence>
<keyword evidence="5 9" id="KW-0560">Oxidoreductase</keyword>
<dbReference type="EC" id="1.3.8.1" evidence="9"/>
<evidence type="ECO:0000256" key="2">
    <source>
        <dbReference type="ARBA" id="ARBA00009347"/>
    </source>
</evidence>
<evidence type="ECO:0000256" key="3">
    <source>
        <dbReference type="ARBA" id="ARBA00022630"/>
    </source>
</evidence>
<dbReference type="Pfam" id="PF00441">
    <property type="entry name" value="Acyl-CoA_dh_1"/>
    <property type="match status" value="1"/>
</dbReference>
<dbReference type="GO" id="GO:0050660">
    <property type="term" value="F:flavin adenine dinucleotide binding"/>
    <property type="evidence" value="ECO:0007669"/>
    <property type="project" value="InterPro"/>
</dbReference>
<evidence type="ECO:0000313" key="9">
    <source>
        <dbReference type="EMBL" id="VTP66959.1"/>
    </source>
</evidence>
<dbReference type="Pfam" id="PF02770">
    <property type="entry name" value="Acyl-CoA_dh_M"/>
    <property type="match status" value="1"/>
</dbReference>
<comment type="similarity">
    <text evidence="2 5">Belongs to the acyl-CoA dehydrogenase family.</text>
</comment>
<dbReference type="Gene3D" id="1.10.540.10">
    <property type="entry name" value="Acyl-CoA dehydrogenase/oxidase, N-terminal domain"/>
    <property type="match status" value="1"/>
</dbReference>
<dbReference type="CDD" id="cd00567">
    <property type="entry name" value="ACAD"/>
    <property type="match status" value="1"/>
</dbReference>
<dbReference type="PIRSF" id="PIRSF016578">
    <property type="entry name" value="HsaA"/>
    <property type="match status" value="1"/>
</dbReference>
<dbReference type="InterPro" id="IPR009100">
    <property type="entry name" value="AcylCoA_DH/oxidase_NM_dom_sf"/>
</dbReference>
<dbReference type="InterPro" id="IPR006091">
    <property type="entry name" value="Acyl-CoA_Oxase/DH_mid-dom"/>
</dbReference>
<name>A0A4U9HWK3_SERRU</name>